<dbReference type="EMBL" id="JACVVK020000010">
    <property type="protein sequence ID" value="KAK7505459.1"/>
    <property type="molecule type" value="Genomic_DNA"/>
</dbReference>
<protein>
    <recommendedName>
        <fullName evidence="3">Secreted protein</fullName>
    </recommendedName>
</protein>
<keyword evidence="2" id="KW-1185">Reference proteome</keyword>
<evidence type="ECO:0008006" key="3">
    <source>
        <dbReference type="Google" id="ProtNLM"/>
    </source>
</evidence>
<evidence type="ECO:0000313" key="1">
    <source>
        <dbReference type="EMBL" id="KAK7505459.1"/>
    </source>
</evidence>
<dbReference type="AlphaFoldDB" id="A0ABD0M0L4"/>
<name>A0ABD0M0L4_9CAEN</name>
<organism evidence="1 2">
    <name type="scientific">Batillaria attramentaria</name>
    <dbReference type="NCBI Taxonomy" id="370345"/>
    <lineage>
        <taxon>Eukaryota</taxon>
        <taxon>Metazoa</taxon>
        <taxon>Spiralia</taxon>
        <taxon>Lophotrochozoa</taxon>
        <taxon>Mollusca</taxon>
        <taxon>Gastropoda</taxon>
        <taxon>Caenogastropoda</taxon>
        <taxon>Sorbeoconcha</taxon>
        <taxon>Cerithioidea</taxon>
        <taxon>Batillariidae</taxon>
        <taxon>Batillaria</taxon>
    </lineage>
</organism>
<sequence length="143" mass="15961">MPTTAAFIFCTAFFKLPAQPDSQTFLVLDLTAKATHNTHSPLRKLSHVNIATSTAISGRGNVYLWWDPQLISFSEETPRTVIANNIKVDSRHKDRLVTRIRTLLGRPCDVMLPCATRNTTFFTMYCCLCGTSEKAGHRVAGRC</sequence>
<reference evidence="1 2" key="1">
    <citation type="journal article" date="2023" name="Sci. Data">
        <title>Genome assembly of the Korean intertidal mud-creeper Batillaria attramentaria.</title>
        <authorList>
            <person name="Patra A.K."/>
            <person name="Ho P.T."/>
            <person name="Jun S."/>
            <person name="Lee S.J."/>
            <person name="Kim Y."/>
            <person name="Won Y.J."/>
        </authorList>
    </citation>
    <scope>NUCLEOTIDE SEQUENCE [LARGE SCALE GENOMIC DNA]</scope>
    <source>
        <strain evidence="1">Wonlab-2016</strain>
    </source>
</reference>
<gene>
    <name evidence="1" type="ORF">BaRGS_00003204</name>
</gene>
<comment type="caution">
    <text evidence="1">The sequence shown here is derived from an EMBL/GenBank/DDBJ whole genome shotgun (WGS) entry which is preliminary data.</text>
</comment>
<proteinExistence type="predicted"/>
<evidence type="ECO:0000313" key="2">
    <source>
        <dbReference type="Proteomes" id="UP001519460"/>
    </source>
</evidence>
<dbReference type="Proteomes" id="UP001519460">
    <property type="component" value="Unassembled WGS sequence"/>
</dbReference>
<accession>A0ABD0M0L4</accession>